<keyword evidence="2" id="KW-1185">Reference proteome</keyword>
<accession>A0ACB7Y3A3</accession>
<name>A0ACB7Y3A3_9ERIC</name>
<dbReference type="Proteomes" id="UP000828048">
    <property type="component" value="Chromosome 5"/>
</dbReference>
<comment type="caution">
    <text evidence="1">The sequence shown here is derived from an EMBL/GenBank/DDBJ whole genome shotgun (WGS) entry which is preliminary data.</text>
</comment>
<sequence>MGKHVYIHGVVSGTLMPLPKFDMRTMPCPRTGTDKSLRLQAMDICRLMHRRGLVPNPRIITACLEELENILKVGEVEKNLDNSMNVNYYARLIHETEGFEKIENLQSLDDDEIYGKWVEILLGHKNAAIVSQETSAQFEDWTREESSLFSSDLEKRKGVDCPELREENFQRRRIIFMSISVQKFLRSVAKPMACFGSAVEMWLNLLSCNHNFSMLLLNFLQGKVVMPDKNSATFLSFIGNLDKRVELAKNIEPGDSRYNGALCMMASKASYENKAYIETSVNDHWKMEFLGAFDFWNDYQEKATTQAFMLRDKNASSDLIVVAFRGTEAFDADAWCTDFDISWYELPGLGKVHGGFMKALGLKKNQGWPKEIEQAENHNQTPGAYYGIREKLRDLLQRNDQARFMLTGHSLGGSLAILFAAVLALHEEEELLERLEGVYTFGQPRVGDSKFGEFMTTQLDKYSIPYYRFVYSNDMVPRLPHDDSTLMFKHFGTCLYFNSFYQAQILSEEPNKNYFSPRAIIPKAVNGIWELIRSFIIPHTMGPDYKEGADVDEKTDEDDENNKRSNIVRRRNHTTPIIEVAPEILELWQSLVGVTYGDGDRRNGGKAGVLKTGVFLGDHLKRGLCGMGSTRRGFEREDGNKICWLGRTPIIL</sequence>
<evidence type="ECO:0000313" key="1">
    <source>
        <dbReference type="EMBL" id="KAH7848034.1"/>
    </source>
</evidence>
<protein>
    <submittedName>
        <fullName evidence="1">Uncharacterized protein</fullName>
    </submittedName>
</protein>
<dbReference type="EMBL" id="CM037155">
    <property type="protein sequence ID" value="KAH7848034.1"/>
    <property type="molecule type" value="Genomic_DNA"/>
</dbReference>
<gene>
    <name evidence="1" type="ORF">Vadar_033064</name>
</gene>
<organism evidence="1 2">
    <name type="scientific">Vaccinium darrowii</name>
    <dbReference type="NCBI Taxonomy" id="229202"/>
    <lineage>
        <taxon>Eukaryota</taxon>
        <taxon>Viridiplantae</taxon>
        <taxon>Streptophyta</taxon>
        <taxon>Embryophyta</taxon>
        <taxon>Tracheophyta</taxon>
        <taxon>Spermatophyta</taxon>
        <taxon>Magnoliopsida</taxon>
        <taxon>eudicotyledons</taxon>
        <taxon>Gunneridae</taxon>
        <taxon>Pentapetalae</taxon>
        <taxon>asterids</taxon>
        <taxon>Ericales</taxon>
        <taxon>Ericaceae</taxon>
        <taxon>Vaccinioideae</taxon>
        <taxon>Vaccinieae</taxon>
        <taxon>Vaccinium</taxon>
    </lineage>
</organism>
<evidence type="ECO:0000313" key="2">
    <source>
        <dbReference type="Proteomes" id="UP000828048"/>
    </source>
</evidence>
<proteinExistence type="predicted"/>
<reference evidence="1 2" key="1">
    <citation type="journal article" date="2021" name="Hortic Res">
        <title>High-quality reference genome and annotation aids understanding of berry development for evergreen blueberry (Vaccinium darrowii).</title>
        <authorList>
            <person name="Yu J."/>
            <person name="Hulse-Kemp A.M."/>
            <person name="Babiker E."/>
            <person name="Staton M."/>
        </authorList>
    </citation>
    <scope>NUCLEOTIDE SEQUENCE [LARGE SCALE GENOMIC DNA]</scope>
    <source>
        <strain evidence="2">cv. NJ 8807/NJ 8810</strain>
        <tissue evidence="1">Young leaf</tissue>
    </source>
</reference>